<dbReference type="Proteomes" id="UP000287651">
    <property type="component" value="Unassembled WGS sequence"/>
</dbReference>
<gene>
    <name evidence="1" type="ORF">B296_00036191</name>
</gene>
<organism evidence="1 2">
    <name type="scientific">Ensete ventricosum</name>
    <name type="common">Abyssinian banana</name>
    <name type="synonym">Musa ensete</name>
    <dbReference type="NCBI Taxonomy" id="4639"/>
    <lineage>
        <taxon>Eukaryota</taxon>
        <taxon>Viridiplantae</taxon>
        <taxon>Streptophyta</taxon>
        <taxon>Embryophyta</taxon>
        <taxon>Tracheophyta</taxon>
        <taxon>Spermatophyta</taxon>
        <taxon>Magnoliopsida</taxon>
        <taxon>Liliopsida</taxon>
        <taxon>Zingiberales</taxon>
        <taxon>Musaceae</taxon>
        <taxon>Ensete</taxon>
    </lineage>
</organism>
<evidence type="ECO:0000313" key="2">
    <source>
        <dbReference type="Proteomes" id="UP000287651"/>
    </source>
</evidence>
<proteinExistence type="predicted"/>
<evidence type="ECO:0000313" key="1">
    <source>
        <dbReference type="EMBL" id="RRT46144.1"/>
    </source>
</evidence>
<dbReference type="EMBL" id="AMZH03015387">
    <property type="protein sequence ID" value="RRT46144.1"/>
    <property type="molecule type" value="Genomic_DNA"/>
</dbReference>
<reference evidence="1 2" key="1">
    <citation type="journal article" date="2014" name="Agronomy (Basel)">
        <title>A Draft Genome Sequence for Ensete ventricosum, the Drought-Tolerant Tree Against Hunger.</title>
        <authorList>
            <person name="Harrison J."/>
            <person name="Moore K.A."/>
            <person name="Paszkiewicz K."/>
            <person name="Jones T."/>
            <person name="Grant M."/>
            <person name="Ambacheew D."/>
            <person name="Muzemil S."/>
            <person name="Studholme D.J."/>
        </authorList>
    </citation>
    <scope>NUCLEOTIDE SEQUENCE [LARGE SCALE GENOMIC DNA]</scope>
</reference>
<dbReference type="AlphaFoldDB" id="A0A426Y351"/>
<comment type="caution">
    <text evidence="1">The sequence shown here is derived from an EMBL/GenBank/DDBJ whole genome shotgun (WGS) entry which is preliminary data.</text>
</comment>
<name>A0A426Y351_ENSVE</name>
<accession>A0A426Y351</accession>
<protein>
    <submittedName>
        <fullName evidence="1">Uncharacterized protein</fullName>
    </submittedName>
</protein>
<sequence>MADFRVTDGDVISDHRNLLEVLHLSLLEASWKCGFWLKVLISLPEASRARGGRGEIHWWEEMVHDCSLDFGSYCMRPDVMGCEERVGRDGLSFDSDDGGERVAAGDGEGCDSSNDPFTATRAVVELTMGATGAEEKGVVSNGSDLAAPVAIIHTSTFLSNSYNCYDTRLHFLPQQQIKSVYRCPLRLI</sequence>